<evidence type="ECO:0000313" key="2">
    <source>
        <dbReference type="Proteomes" id="UP000186165"/>
    </source>
</evidence>
<evidence type="ECO:0000313" key="1">
    <source>
        <dbReference type="EMBL" id="APE96533.1"/>
    </source>
</evidence>
<proteinExistence type="predicted"/>
<dbReference type="RefSeq" id="WP_071933577.1">
    <property type="nucleotide sequence ID" value="NZ_CP016804.1"/>
</dbReference>
<organism evidence="1 2">
    <name type="scientific">Halodesulfurarchaeum formicicum</name>
    <dbReference type="NCBI Taxonomy" id="1873524"/>
    <lineage>
        <taxon>Archaea</taxon>
        <taxon>Methanobacteriati</taxon>
        <taxon>Methanobacteriota</taxon>
        <taxon>Stenosarchaea group</taxon>
        <taxon>Halobacteria</taxon>
        <taxon>Halobacteriales</taxon>
        <taxon>Halobacteriaceae</taxon>
        <taxon>Halodesulfurarchaeum</taxon>
    </lineage>
</organism>
<gene>
    <name evidence="1" type="ORF">HSR6_2105</name>
</gene>
<accession>A0A1J1AF16</accession>
<dbReference type="KEGG" id="hhsr:HSR6_2105"/>
<dbReference type="OrthoDB" id="18015at2157"/>
<reference evidence="2" key="1">
    <citation type="submission" date="2016-08" db="EMBL/GenBank/DDBJ databases">
        <title>Discovery of first anaerobic lithoheterotrophic haloarchae widely represented in hypersaline habitats.</title>
        <authorList>
            <person name="Sorokin D.Y."/>
            <person name="Kublanov I.V."/>
            <person name="Roman P."/>
            <person name="Sinninghe Damste J.S."/>
            <person name="Golyshin P.N."/>
            <person name="Rojo D."/>
            <person name="Ciordia S."/>
            <person name="Mena Md.C."/>
            <person name="Ferrer M."/>
            <person name="Smedile F."/>
            <person name="Messina E."/>
            <person name="La Cono V."/>
            <person name="Yakimov M.M."/>
        </authorList>
    </citation>
    <scope>NUCLEOTIDE SEQUENCE [LARGE SCALE GENOMIC DNA]</scope>
    <source>
        <strain evidence="2">HSR6</strain>
    </source>
</reference>
<dbReference type="GeneID" id="30418636"/>
<dbReference type="Proteomes" id="UP000186165">
    <property type="component" value="Chromosome"/>
</dbReference>
<dbReference type="Pfam" id="PF04242">
    <property type="entry name" value="DUF424"/>
    <property type="match status" value="1"/>
</dbReference>
<dbReference type="Gene3D" id="3.30.1860.10">
    <property type="entry name" value="uncharacterized conserved protein from methanopyrus kandleri domain like"/>
    <property type="match status" value="1"/>
</dbReference>
<keyword evidence="2" id="KW-1185">Reference proteome</keyword>
<name>A0A1J1AF16_9EURY</name>
<protein>
    <recommendedName>
        <fullName evidence="3">DUF424 domain-containing protein</fullName>
    </recommendedName>
</protein>
<dbReference type="AlphaFoldDB" id="A0A1J1AF16"/>
<evidence type="ECO:0008006" key="3">
    <source>
        <dbReference type="Google" id="ProtNLM"/>
    </source>
</evidence>
<dbReference type="EMBL" id="CP016804">
    <property type="protein sequence ID" value="APE96533.1"/>
    <property type="molecule type" value="Genomic_DNA"/>
</dbReference>
<dbReference type="InterPro" id="IPR007355">
    <property type="entry name" value="DUF424"/>
</dbReference>
<sequence>MILSERRTDQGLLVTVCDAEVLGETFEDDSVSIEVTEDFYGGEPVETETVVEALSRATIANLVGRESVALAIEEGFVDEERVLDVGETRHAQYLRL</sequence>